<feature type="region of interest" description="Disordered" evidence="1">
    <location>
        <begin position="658"/>
        <end position="714"/>
    </location>
</feature>
<name>A0AA40JZG2_9PEZI</name>
<feature type="compositionally biased region" description="Polar residues" evidence="1">
    <location>
        <begin position="160"/>
        <end position="172"/>
    </location>
</feature>
<feature type="region of interest" description="Disordered" evidence="1">
    <location>
        <begin position="925"/>
        <end position="949"/>
    </location>
</feature>
<feature type="region of interest" description="Disordered" evidence="1">
    <location>
        <begin position="83"/>
        <end position="137"/>
    </location>
</feature>
<feature type="compositionally biased region" description="Polar residues" evidence="1">
    <location>
        <begin position="334"/>
        <end position="346"/>
    </location>
</feature>
<comment type="caution">
    <text evidence="2">The sequence shown here is derived from an EMBL/GenBank/DDBJ whole genome shotgun (WGS) entry which is preliminary data.</text>
</comment>
<feature type="compositionally biased region" description="Basic and acidic residues" evidence="1">
    <location>
        <begin position="183"/>
        <end position="200"/>
    </location>
</feature>
<accession>A0AA40JZG2</accession>
<feature type="compositionally biased region" description="Polar residues" evidence="1">
    <location>
        <begin position="801"/>
        <end position="813"/>
    </location>
</feature>
<feature type="compositionally biased region" description="Basic and acidic residues" evidence="1">
    <location>
        <begin position="750"/>
        <end position="761"/>
    </location>
</feature>
<feature type="region of interest" description="Disordered" evidence="1">
    <location>
        <begin position="503"/>
        <end position="524"/>
    </location>
</feature>
<feature type="region of interest" description="Disordered" evidence="1">
    <location>
        <begin position="610"/>
        <end position="634"/>
    </location>
</feature>
<feature type="region of interest" description="Disordered" evidence="1">
    <location>
        <begin position="726"/>
        <end position="776"/>
    </location>
</feature>
<dbReference type="AlphaFoldDB" id="A0AA40JZG2"/>
<gene>
    <name evidence="2" type="ORF">B0T18DRAFT_215406</name>
</gene>
<evidence type="ECO:0000256" key="1">
    <source>
        <dbReference type="SAM" id="MobiDB-lite"/>
    </source>
</evidence>
<feature type="compositionally biased region" description="Polar residues" evidence="1">
    <location>
        <begin position="226"/>
        <end position="258"/>
    </location>
</feature>
<dbReference type="EMBL" id="JAUKUD010000006">
    <property type="protein sequence ID" value="KAK0740745.1"/>
    <property type="molecule type" value="Genomic_DNA"/>
</dbReference>
<feature type="compositionally biased region" description="Polar residues" evidence="1">
    <location>
        <begin position="566"/>
        <end position="578"/>
    </location>
</feature>
<evidence type="ECO:0000313" key="3">
    <source>
        <dbReference type="Proteomes" id="UP001172155"/>
    </source>
</evidence>
<feature type="region of interest" description="Disordered" evidence="1">
    <location>
        <begin position="1085"/>
        <end position="1180"/>
    </location>
</feature>
<evidence type="ECO:0000313" key="2">
    <source>
        <dbReference type="EMBL" id="KAK0740745.1"/>
    </source>
</evidence>
<feature type="region of interest" description="Disordered" evidence="1">
    <location>
        <begin position="334"/>
        <end position="392"/>
    </location>
</feature>
<feature type="region of interest" description="Disordered" evidence="1">
    <location>
        <begin position="550"/>
        <end position="598"/>
    </location>
</feature>
<sequence length="1180" mass="127685">MVVFCCCTAPRSLSGSRTTGDDPAWPAPPPPVRLPGPLTLNPVAPVPVTFPISAYSPLPTGRPMPVSLVPIDPVDVGELVIEDSDSDESPDAGTHNRSASSTLQLVRTHLRRHISQDSLSKRKSRSAVGSSQEEIERRAELKRLRHKRIQEELSSEDDNQTPLGEASSQRQHGASIEVLPHGGPRDTIEFSVTDDSRIDCDTQGVSPRDEHTKDPSPTSPTPGDAGSSSLEARRASSPQLLPRTVSQNLVRTRHSLPQMSPDPLSRRSSIFNDGCSLVSWRLSYNAGQLDEFLGYPDAEDASRMVNSPQGFPLSADGTALDLLSATIPLSNLLSRSHSSPARQGTPENEDSTEMGNDQSPLSTWLRSQGLQSATPSFRGTGQSEDGNDSEGSIQQAEVVVLRRCSSVQNLAVRETDLPSPEVVHLNDVDIDNQLATRCLNTEEVIYQSGSGGASGRARSSKGRFGLHERFGPKDKLPENESRAATTKGKSVLLGIITSSSSVYPSTANSAVPTPGASSPHTPDWVVNNGYPSQFSLPGFSWLDNANNPFLGNNSDGSSHQTRKESSNTPANTTTIQHGSSRFPLPSPPSSAQHRESSRAERIMGKFRLGHGAPAALSGHGRFHKGRGDRLPPVPEFEKPSLLARLHLTLPRRAKLAAKTYDGPGPDARHRPTLARQPLPLFMDHHRRVHSRASENKYPSPYSPSRAYGLSDPDDDTAELWQRAIQNASQKEPKLRHSPSSGQGSHARRSSLPDDETRRKTQESTPRLRHHRSSIASSGKALDTTYLMTPISLLVGARPYLSPTQSGSDQSPVESPSEMRRWGTESRATVTSQSSSTKEHRRQFSRIPDSWARFSSHTRAERSGSALNTEDATPTDVSPHPWSEQDGRDHSVDSGMESLQQTPKSVHRSISGRFGKAVVSGFSKLIHSKSSPSHSSPRSDKSHRKSFDRRRHLEYPELVLPSNEDGHEELKALEHEVHHLKGIPRVTCPRAVCGTSDDKNILLSPKMASLLHTDGACEAALGDPTTPAQATVYSKDSATTSTDRFVTPMSSLSPDHGSSSSFHSYDNSRPHSRITVTLPVEGLVEGATDAGSGTSPTTSPQSRTTADAESGVSDSTSRPTNSKKGNGSRKEYPLLTVDRLGDSEGIDWSYQSSGGKHLSLRDRSSESEKPDGAPNNSVASV</sequence>
<proteinExistence type="predicted"/>
<feature type="compositionally biased region" description="Low complexity" evidence="1">
    <location>
        <begin position="1085"/>
        <end position="1104"/>
    </location>
</feature>
<feature type="compositionally biased region" description="Low complexity" evidence="1">
    <location>
        <begin position="1049"/>
        <end position="1066"/>
    </location>
</feature>
<organism evidence="2 3">
    <name type="scientific">Schizothecium vesticola</name>
    <dbReference type="NCBI Taxonomy" id="314040"/>
    <lineage>
        <taxon>Eukaryota</taxon>
        <taxon>Fungi</taxon>
        <taxon>Dikarya</taxon>
        <taxon>Ascomycota</taxon>
        <taxon>Pezizomycotina</taxon>
        <taxon>Sordariomycetes</taxon>
        <taxon>Sordariomycetidae</taxon>
        <taxon>Sordariales</taxon>
        <taxon>Schizotheciaceae</taxon>
        <taxon>Schizothecium</taxon>
    </lineage>
</organism>
<feature type="compositionally biased region" description="Basic and acidic residues" evidence="1">
    <location>
        <begin position="1158"/>
        <end position="1170"/>
    </location>
</feature>
<protein>
    <submittedName>
        <fullName evidence="2">Uncharacterized protein</fullName>
    </submittedName>
</protein>
<feature type="compositionally biased region" description="Polar residues" evidence="1">
    <location>
        <begin position="95"/>
        <end position="105"/>
    </location>
</feature>
<feature type="region of interest" description="Disordered" evidence="1">
    <location>
        <begin position="1043"/>
        <end position="1069"/>
    </location>
</feature>
<feature type="compositionally biased region" description="Basic and acidic residues" evidence="1">
    <location>
        <begin position="882"/>
        <end position="891"/>
    </location>
</feature>
<feature type="compositionally biased region" description="Polar residues" evidence="1">
    <location>
        <begin position="825"/>
        <end position="835"/>
    </location>
</feature>
<keyword evidence="3" id="KW-1185">Reference proteome</keyword>
<feature type="compositionally biased region" description="Basic and acidic residues" evidence="1">
    <location>
        <begin position="465"/>
        <end position="481"/>
    </location>
</feature>
<feature type="compositionally biased region" description="Polar residues" evidence="1">
    <location>
        <begin position="353"/>
        <end position="392"/>
    </location>
</feature>
<dbReference type="Proteomes" id="UP001172155">
    <property type="component" value="Unassembled WGS sequence"/>
</dbReference>
<feature type="region of interest" description="Disordered" evidence="1">
    <location>
        <begin position="149"/>
        <end position="267"/>
    </location>
</feature>
<feature type="region of interest" description="Disordered" evidence="1">
    <location>
        <begin position="801"/>
        <end position="910"/>
    </location>
</feature>
<feature type="compositionally biased region" description="Polar residues" evidence="1">
    <location>
        <begin position="550"/>
        <end position="559"/>
    </location>
</feature>
<feature type="compositionally biased region" description="Polar residues" evidence="1">
    <location>
        <begin position="503"/>
        <end position="520"/>
    </location>
</feature>
<reference evidence="2" key="1">
    <citation type="submission" date="2023-06" db="EMBL/GenBank/DDBJ databases">
        <title>Genome-scale phylogeny and comparative genomics of the fungal order Sordariales.</title>
        <authorList>
            <consortium name="Lawrence Berkeley National Laboratory"/>
            <person name="Hensen N."/>
            <person name="Bonometti L."/>
            <person name="Westerberg I."/>
            <person name="Brannstrom I.O."/>
            <person name="Guillou S."/>
            <person name="Cros-Aarteil S."/>
            <person name="Calhoun S."/>
            <person name="Haridas S."/>
            <person name="Kuo A."/>
            <person name="Mondo S."/>
            <person name="Pangilinan J."/>
            <person name="Riley R."/>
            <person name="LaButti K."/>
            <person name="Andreopoulos B."/>
            <person name="Lipzen A."/>
            <person name="Chen C."/>
            <person name="Yanf M."/>
            <person name="Daum C."/>
            <person name="Ng V."/>
            <person name="Clum A."/>
            <person name="Steindorff A."/>
            <person name="Ohm R."/>
            <person name="Martin F."/>
            <person name="Silar P."/>
            <person name="Natvig D."/>
            <person name="Lalanne C."/>
            <person name="Gautier V."/>
            <person name="Ament-velasquez S.L."/>
            <person name="Kruys A."/>
            <person name="Hutchinson M.I."/>
            <person name="Powell A.J."/>
            <person name="Barry K."/>
            <person name="Miller A.N."/>
            <person name="Grigoriev I.V."/>
            <person name="Debuchy R."/>
            <person name="Gladieux P."/>
            <person name="Thoren M.H."/>
            <person name="Johannesson H."/>
        </authorList>
    </citation>
    <scope>NUCLEOTIDE SEQUENCE</scope>
    <source>
        <strain evidence="2">SMH3187-1</strain>
    </source>
</reference>
<feature type="compositionally biased region" description="Basic residues" evidence="1">
    <location>
        <begin position="940"/>
        <end position="949"/>
    </location>
</feature>
<feature type="region of interest" description="Disordered" evidence="1">
    <location>
        <begin position="448"/>
        <end position="485"/>
    </location>
</feature>
<feature type="compositionally biased region" description="Polar residues" evidence="1">
    <location>
        <begin position="1111"/>
        <end position="1124"/>
    </location>
</feature>
<feature type="compositionally biased region" description="Polar residues" evidence="1">
    <location>
        <begin position="864"/>
        <end position="875"/>
    </location>
</feature>